<keyword evidence="3" id="KW-0238">DNA-binding</keyword>
<evidence type="ECO:0000313" key="8">
    <source>
        <dbReference type="EMBL" id="KAB8077012.1"/>
    </source>
</evidence>
<dbReference type="SMART" id="SM00066">
    <property type="entry name" value="GAL4"/>
    <property type="match status" value="1"/>
</dbReference>
<dbReference type="EMBL" id="ML732173">
    <property type="protein sequence ID" value="KAB8077012.1"/>
    <property type="molecule type" value="Genomic_DNA"/>
</dbReference>
<evidence type="ECO:0000256" key="5">
    <source>
        <dbReference type="ARBA" id="ARBA00023242"/>
    </source>
</evidence>
<feature type="domain" description="Zn(2)-C6 fungal-type" evidence="7">
    <location>
        <begin position="52"/>
        <end position="81"/>
    </location>
</feature>
<feature type="compositionally biased region" description="Polar residues" evidence="6">
    <location>
        <begin position="708"/>
        <end position="749"/>
    </location>
</feature>
<proteinExistence type="predicted"/>
<dbReference type="InterPro" id="IPR050987">
    <property type="entry name" value="AtrR-like"/>
</dbReference>
<dbReference type="AlphaFoldDB" id="A0A5N5XCB6"/>
<sequence length="855" mass="96394">MVQHRQDSESANQQHRSRSRRGDDDGATDSHAGSPNEPPPKRLKRGKYASKACGQCQRRKTKCDGSFPCQPCVLYGRDCVMQTVDMRRRRIAGLTESGIPDTLTSVEPDLQNHDEKLTARDIARQLTRIERQLNLVLSSVSHGKDRPINNESRPNLLDSIQETTVRHHIISDAPGPVRSQLPAFSGESSIKHTLDQIEGYLEHTDAAYDKTENSTSCRGSRILTAPSSPLGASREMRDMADIRRVLSAYGTDTRKGEWDALLRTFCDEIHVIYPFLHLPSLWANYANMWNSSFSSSEHEFQKTKDYRIMVAQVWICVALGRCTDSPRVSSEEGKHSAGWSLFEAATDLIGDLLGSFRACSRPIVILQTYSLMIIYLFRLDAIERAEKFLALAVSHAHHLGFHRSKIVERMPVFESEMVLRLWWCLYALDRRLAIETGHPYLIQDMNVDAPYPRNLSDEWLTHHKEDFKTSSKLGDDIRIAVSEDPITPIPYLCATIRYSQVVGKIWEAIYGANMTNIIPSSSMLEYLDQLISRAQKDVRPEFSDHRQPEQPGLEQGNPLRWRVKEQMLMRIRWLSLRLLIRKPILQQRASPQESISDILETEVTCIRMACNIIQEYKQVPQESTASAFPFLHSLVGATVIALGLMIREPSFRATYGDLTLHAAVSLENYCLKTWVSGKMIRTIRRLNQITSSVLSSPRSTSLDRHPYRSTSTTQNPDPNSRSTNWPTYPLTTHASQRSPAATDGYNPTSLPTSNNTQSLCSTNLLCPPNSIASLINPRQTPEGWTVTPTNLVTADFDFEQTLTGDLIPGGQSFRCAAETGPSEIQHEGMPYMEMGWLEYLFGTDLGSNVILSPEG</sequence>
<dbReference type="CDD" id="cd00067">
    <property type="entry name" value="GAL4"/>
    <property type="match status" value="1"/>
</dbReference>
<evidence type="ECO:0000256" key="3">
    <source>
        <dbReference type="ARBA" id="ARBA00023125"/>
    </source>
</evidence>
<dbReference type="Pfam" id="PF00172">
    <property type="entry name" value="Zn_clus"/>
    <property type="match status" value="1"/>
</dbReference>
<dbReference type="InterPro" id="IPR007219">
    <property type="entry name" value="XnlR_reg_dom"/>
</dbReference>
<accession>A0A5N5XCB6</accession>
<keyword evidence="4" id="KW-0804">Transcription</keyword>
<evidence type="ECO:0000259" key="7">
    <source>
        <dbReference type="PROSITE" id="PS50048"/>
    </source>
</evidence>
<dbReference type="GO" id="GO:0000981">
    <property type="term" value="F:DNA-binding transcription factor activity, RNA polymerase II-specific"/>
    <property type="evidence" value="ECO:0007669"/>
    <property type="project" value="InterPro"/>
</dbReference>
<dbReference type="GO" id="GO:0009893">
    <property type="term" value="P:positive regulation of metabolic process"/>
    <property type="evidence" value="ECO:0007669"/>
    <property type="project" value="UniProtKB-ARBA"/>
</dbReference>
<feature type="region of interest" description="Disordered" evidence="6">
    <location>
        <begin position="694"/>
        <end position="749"/>
    </location>
</feature>
<dbReference type="InterPro" id="IPR036864">
    <property type="entry name" value="Zn2-C6_fun-type_DNA-bd_sf"/>
</dbReference>
<evidence type="ECO:0000256" key="4">
    <source>
        <dbReference type="ARBA" id="ARBA00023163"/>
    </source>
</evidence>
<evidence type="ECO:0000313" key="9">
    <source>
        <dbReference type="Proteomes" id="UP000326565"/>
    </source>
</evidence>
<name>A0A5N5XCB6_9EURO</name>
<dbReference type="GO" id="GO:0003677">
    <property type="term" value="F:DNA binding"/>
    <property type="evidence" value="ECO:0007669"/>
    <property type="project" value="UniProtKB-KW"/>
</dbReference>
<dbReference type="PROSITE" id="PS50048">
    <property type="entry name" value="ZN2_CY6_FUNGAL_2"/>
    <property type="match status" value="1"/>
</dbReference>
<dbReference type="OrthoDB" id="3266505at2759"/>
<dbReference type="SMART" id="SM00906">
    <property type="entry name" value="Fungal_trans"/>
    <property type="match status" value="1"/>
</dbReference>
<dbReference type="SUPFAM" id="SSF57701">
    <property type="entry name" value="Zn2/Cys6 DNA-binding domain"/>
    <property type="match status" value="1"/>
</dbReference>
<dbReference type="Proteomes" id="UP000326565">
    <property type="component" value="Unassembled WGS sequence"/>
</dbReference>
<dbReference type="Pfam" id="PF04082">
    <property type="entry name" value="Fungal_trans"/>
    <property type="match status" value="1"/>
</dbReference>
<evidence type="ECO:0000256" key="1">
    <source>
        <dbReference type="ARBA" id="ARBA00022723"/>
    </source>
</evidence>
<dbReference type="PANTHER" id="PTHR46910">
    <property type="entry name" value="TRANSCRIPTION FACTOR PDR1"/>
    <property type="match status" value="1"/>
</dbReference>
<protein>
    <submittedName>
        <fullName evidence="8">Fungal-specific transcription factor domain-containing protein</fullName>
    </submittedName>
</protein>
<dbReference type="InterPro" id="IPR001138">
    <property type="entry name" value="Zn2Cys6_DnaBD"/>
</dbReference>
<evidence type="ECO:0000256" key="2">
    <source>
        <dbReference type="ARBA" id="ARBA00023015"/>
    </source>
</evidence>
<evidence type="ECO:0000256" key="6">
    <source>
        <dbReference type="SAM" id="MobiDB-lite"/>
    </source>
</evidence>
<dbReference type="PANTHER" id="PTHR46910:SF13">
    <property type="entry name" value="SPECIFIC TRANSCRIPTION FACTOR, PUTATIVE (AFU_ORTHOLOGUE AFUA_4G06190)-RELATED"/>
    <property type="match status" value="1"/>
</dbReference>
<dbReference type="Gene3D" id="4.10.240.10">
    <property type="entry name" value="Zn(2)-C6 fungal-type DNA-binding domain"/>
    <property type="match status" value="1"/>
</dbReference>
<dbReference type="GO" id="GO:0008270">
    <property type="term" value="F:zinc ion binding"/>
    <property type="evidence" value="ECO:0007669"/>
    <property type="project" value="InterPro"/>
</dbReference>
<dbReference type="CDD" id="cd12148">
    <property type="entry name" value="fungal_TF_MHR"/>
    <property type="match status" value="1"/>
</dbReference>
<keyword evidence="2" id="KW-0805">Transcription regulation</keyword>
<keyword evidence="1" id="KW-0479">Metal-binding</keyword>
<keyword evidence="5" id="KW-0539">Nucleus</keyword>
<keyword evidence="9" id="KW-1185">Reference proteome</keyword>
<reference evidence="8 9" key="1">
    <citation type="submission" date="2019-04" db="EMBL/GenBank/DDBJ databases">
        <title>Friends and foes A comparative genomics study of 23 Aspergillus species from section Flavi.</title>
        <authorList>
            <consortium name="DOE Joint Genome Institute"/>
            <person name="Kjaerbolling I."/>
            <person name="Vesth T."/>
            <person name="Frisvad J.C."/>
            <person name="Nybo J.L."/>
            <person name="Theobald S."/>
            <person name="Kildgaard S."/>
            <person name="Isbrandt T."/>
            <person name="Kuo A."/>
            <person name="Sato A."/>
            <person name="Lyhne E.K."/>
            <person name="Kogle M.E."/>
            <person name="Wiebenga A."/>
            <person name="Kun R.S."/>
            <person name="Lubbers R.J."/>
            <person name="Makela M.R."/>
            <person name="Barry K."/>
            <person name="Chovatia M."/>
            <person name="Clum A."/>
            <person name="Daum C."/>
            <person name="Haridas S."/>
            <person name="He G."/>
            <person name="LaButti K."/>
            <person name="Lipzen A."/>
            <person name="Mondo S."/>
            <person name="Riley R."/>
            <person name="Salamov A."/>
            <person name="Simmons B.A."/>
            <person name="Magnuson J.K."/>
            <person name="Henrissat B."/>
            <person name="Mortensen U.H."/>
            <person name="Larsen T.O."/>
            <person name="Devries R.P."/>
            <person name="Grigoriev I.V."/>
            <person name="Machida M."/>
            <person name="Baker S.E."/>
            <person name="Andersen M.R."/>
        </authorList>
    </citation>
    <scope>NUCLEOTIDE SEQUENCE [LARGE SCALE GENOMIC DNA]</scope>
    <source>
        <strain evidence="8 9">CBS 151.66</strain>
    </source>
</reference>
<gene>
    <name evidence="8" type="ORF">BDV29DRAFT_168956</name>
</gene>
<dbReference type="GO" id="GO:0006351">
    <property type="term" value="P:DNA-templated transcription"/>
    <property type="evidence" value="ECO:0007669"/>
    <property type="project" value="InterPro"/>
</dbReference>
<organism evidence="8 9">
    <name type="scientific">Aspergillus leporis</name>
    <dbReference type="NCBI Taxonomy" id="41062"/>
    <lineage>
        <taxon>Eukaryota</taxon>
        <taxon>Fungi</taxon>
        <taxon>Dikarya</taxon>
        <taxon>Ascomycota</taxon>
        <taxon>Pezizomycotina</taxon>
        <taxon>Eurotiomycetes</taxon>
        <taxon>Eurotiomycetidae</taxon>
        <taxon>Eurotiales</taxon>
        <taxon>Aspergillaceae</taxon>
        <taxon>Aspergillus</taxon>
        <taxon>Aspergillus subgen. Circumdati</taxon>
    </lineage>
</organism>
<feature type="region of interest" description="Disordered" evidence="6">
    <location>
        <begin position="1"/>
        <end position="48"/>
    </location>
</feature>